<evidence type="ECO:0000313" key="6">
    <source>
        <dbReference type="EMBL" id="QID82957.1"/>
    </source>
</evidence>
<evidence type="ECO:0000256" key="1">
    <source>
        <dbReference type="ARBA" id="ARBA00023015"/>
    </source>
</evidence>
<proteinExistence type="predicted"/>
<dbReference type="InterPro" id="IPR001606">
    <property type="entry name" value="ARID_dom"/>
</dbReference>
<feature type="domain" description="ARID" evidence="5">
    <location>
        <begin position="405"/>
        <end position="492"/>
    </location>
</feature>
<reference evidence="6 7" key="1">
    <citation type="journal article" date="2019" name="BMC Genomics">
        <title>Chromosome level assembly and comparative genome analysis confirm lager-brewing yeasts originated from a single hybridization.</title>
        <authorList>
            <person name="Salazar A.N."/>
            <person name="Gorter de Vries A.R."/>
            <person name="van den Broek M."/>
            <person name="Brouwers N."/>
            <person name="de la Torre Cortes P."/>
            <person name="Kuijpers N.G.A."/>
            <person name="Daran J.G."/>
            <person name="Abeel T."/>
        </authorList>
    </citation>
    <scope>NUCLEOTIDE SEQUENCE [LARGE SCALE GENOMIC DNA]</scope>
    <source>
        <strain evidence="6 7">CBS 1483</strain>
    </source>
</reference>
<feature type="region of interest" description="Disordered" evidence="4">
    <location>
        <begin position="1"/>
        <end position="111"/>
    </location>
</feature>
<feature type="compositionally biased region" description="Polar residues" evidence="4">
    <location>
        <begin position="235"/>
        <end position="249"/>
    </location>
</feature>
<evidence type="ECO:0000259" key="5">
    <source>
        <dbReference type="PROSITE" id="PS51011"/>
    </source>
</evidence>
<dbReference type="PROSITE" id="PS51011">
    <property type="entry name" value="ARID"/>
    <property type="match status" value="1"/>
</dbReference>
<keyword evidence="2" id="KW-0804">Transcription</keyword>
<dbReference type="EMBL" id="CP048997">
    <property type="protein sequence ID" value="QID82957.1"/>
    <property type="molecule type" value="Genomic_DNA"/>
</dbReference>
<evidence type="ECO:0000256" key="2">
    <source>
        <dbReference type="ARBA" id="ARBA00023163"/>
    </source>
</evidence>
<dbReference type="PANTHER" id="PTHR13964">
    <property type="entry name" value="RBP-RELATED"/>
    <property type="match status" value="1"/>
</dbReference>
<dbReference type="OrthoDB" id="1938591at2759"/>
<feature type="compositionally biased region" description="Basic residues" evidence="4">
    <location>
        <begin position="592"/>
        <end position="604"/>
    </location>
</feature>
<evidence type="ECO:0000256" key="3">
    <source>
        <dbReference type="ARBA" id="ARBA00023242"/>
    </source>
</evidence>
<dbReference type="InterPro" id="IPR051232">
    <property type="entry name" value="ARID/SWI1_ChromRemod"/>
</dbReference>
<dbReference type="CDD" id="cd16871">
    <property type="entry name" value="ARID_Swi1p-like"/>
    <property type="match status" value="1"/>
</dbReference>
<protein>
    <submittedName>
        <fullName evidence="6">Component of SWI/SNF global activator complex</fullName>
    </submittedName>
</protein>
<dbReference type="SMART" id="SM01014">
    <property type="entry name" value="ARID"/>
    <property type="match status" value="1"/>
</dbReference>
<feature type="region of interest" description="Disordered" evidence="4">
    <location>
        <begin position="261"/>
        <end position="320"/>
    </location>
</feature>
<dbReference type="SUPFAM" id="SSF46774">
    <property type="entry name" value="ARID-like"/>
    <property type="match status" value="1"/>
</dbReference>
<keyword evidence="1" id="KW-0805">Transcription regulation</keyword>
<dbReference type="AlphaFoldDB" id="A0A6C1E2J0"/>
<gene>
    <name evidence="6" type="primary">SWI1_1</name>
    <name evidence="6" type="ORF">GRS66_005391</name>
</gene>
<dbReference type="GO" id="GO:0016514">
    <property type="term" value="C:SWI/SNF complex"/>
    <property type="evidence" value="ECO:0007669"/>
    <property type="project" value="TreeGrafter"/>
</dbReference>
<feature type="compositionally biased region" description="Low complexity" evidence="4">
    <location>
        <begin position="212"/>
        <end position="234"/>
    </location>
</feature>
<accession>A0A6C1E2J0</accession>
<feature type="compositionally biased region" description="Low complexity" evidence="4">
    <location>
        <begin position="1"/>
        <end position="64"/>
    </location>
</feature>
<keyword evidence="7" id="KW-1185">Reference proteome</keyword>
<feature type="region of interest" description="Disordered" evidence="4">
    <location>
        <begin position="354"/>
        <end position="383"/>
    </location>
</feature>
<dbReference type="FunFam" id="1.10.150.60:FF:000024">
    <property type="entry name" value="SWI/SNF chromatin-remodeling complex subunit SWI1"/>
    <property type="match status" value="1"/>
</dbReference>
<dbReference type="Pfam" id="PF01388">
    <property type="entry name" value="ARID"/>
    <property type="match status" value="1"/>
</dbReference>
<feature type="compositionally biased region" description="Low complexity" evidence="4">
    <location>
        <begin position="87"/>
        <end position="111"/>
    </location>
</feature>
<evidence type="ECO:0000313" key="7">
    <source>
        <dbReference type="Proteomes" id="UP000501346"/>
    </source>
</evidence>
<keyword evidence="3" id="KW-0539">Nucleus</keyword>
<dbReference type="Gene3D" id="1.10.150.60">
    <property type="entry name" value="ARID DNA-binding domain"/>
    <property type="match status" value="1"/>
</dbReference>
<feature type="compositionally biased region" description="Low complexity" evidence="4">
    <location>
        <begin position="580"/>
        <end position="591"/>
    </location>
</feature>
<name>A0A6C1E2J0_SACPS</name>
<sequence>MDFFNLNNNNNNNNNNNTTTTTTTTTNNNNTNNNNNPANNTNNNNSTGHSSNTNNNTNNNNTNTGASGVDDFQNFFDPKPFDQNLDSNNNNSNSNNNDNNNSNTVASSTNFTSPTAVINNAAPANVTGGKAANFIQNQSPQFNSPYDSNNSNTNLNSLSPQAILAKNSIIDSSNLPLQAQQQLYGGNNNNNSTGIANDNVITPHFITNVQSISQNSSSSTPNTNSNSTPNANQQFLPFNNSASNNGNLTSNQLISNYAASNSMDRSSSASNEFVPNTSDNNNNSNNHNMRNNSNNKTSNNNNVTAVPAASPANTNNSTSNANTVFSERAAMFAALQQKQQQRFQALQQQQQQQQNQQQQNQQPQQQQQQQQNPKFLQSQRQQQQRSILQSLNPALQEKISTELNNKQYELFMKSLIENCKKRNMPLQSIPEIGNRKINLFYLYMLVQKFGGADQVTRTQQWSMVAQRLQISDYQQLESIYFRILLPYERHMISQEGIKETQAKRIFLQQFLQELLKKVQQQQQAAALANANNNINSASSAPTPAAPGASVPATAAPGTEAGIVPVSANTPKSLNSNININVNNNNIGQQQVKKPRKQRVKKKTKKELELERKEREDFQKRQQKLLEDQQRQQKLLLETKLRQQYEIELKKLPKVYKRSIVRNYKPLINRLKHYNGYDINYISKIGEKIDSNKPIFLFAPELGAINLHALSMSLQSKNLGEINTALNTLLVTSADSNLKISLVKYPELLDSLAILGMNLLSNLSQNVVPYHQNTSDYYYEDAGSNQYYVTQHDKMVDKIFEKVNNNGTLTPNDSNDEKVTILVDSLTGNQLPTPTPTEMEPDLDTECFISMQSTSPVVKQWDLLPEPIRFLPNQFPLKIHRTPYLTSLKKIKDEIDDPFTKINTRGAEDPKVLINDQLSTISMILRNISFSDNNSRIMSRNFYLKRFISDLLWLVLIHPENFTCNRKILNFKKDLVIVLSNISHLLEIASSIDCLLILILVISFGQPKLNPMASSSSFGSESFTFHEYSSFNSFNKNLPFVWLSSEENIGSGLLKLSEIILNINNSTSKNTLLQQQNYSKVLLPSINISCVQLIKCLVEKSICFENCLNNDPEILKKIALIPNLFPTDLEIFQLFTNPSVDIQIINQYQLLYNLKNDILTNLNDAIFLNNILLLLISSLRTIFFL</sequence>
<dbReference type="Proteomes" id="UP000501346">
    <property type="component" value="Chromosome ScXVI"/>
</dbReference>
<dbReference type="GO" id="GO:0006357">
    <property type="term" value="P:regulation of transcription by RNA polymerase II"/>
    <property type="evidence" value="ECO:0007669"/>
    <property type="project" value="TreeGrafter"/>
</dbReference>
<dbReference type="SMART" id="SM00501">
    <property type="entry name" value="BRIGHT"/>
    <property type="match status" value="1"/>
</dbReference>
<feature type="region of interest" description="Disordered" evidence="4">
    <location>
        <begin position="212"/>
        <end position="249"/>
    </location>
</feature>
<feature type="compositionally biased region" description="Basic and acidic residues" evidence="4">
    <location>
        <begin position="605"/>
        <end position="616"/>
    </location>
</feature>
<dbReference type="InterPro" id="IPR036431">
    <property type="entry name" value="ARID_dom_sf"/>
</dbReference>
<dbReference type="GO" id="GO:0000976">
    <property type="term" value="F:transcription cis-regulatory region binding"/>
    <property type="evidence" value="ECO:0007669"/>
    <property type="project" value="TreeGrafter"/>
</dbReference>
<feature type="region of interest" description="Disordered" evidence="4">
    <location>
        <begin position="580"/>
        <end position="616"/>
    </location>
</feature>
<organism evidence="6 7">
    <name type="scientific">Saccharomyces pastorianus</name>
    <name type="common">Lager yeast</name>
    <name type="synonym">Saccharomyces cerevisiae x Saccharomyces eubayanus</name>
    <dbReference type="NCBI Taxonomy" id="27292"/>
    <lineage>
        <taxon>Eukaryota</taxon>
        <taxon>Fungi</taxon>
        <taxon>Dikarya</taxon>
        <taxon>Ascomycota</taxon>
        <taxon>Saccharomycotina</taxon>
        <taxon>Saccharomycetes</taxon>
        <taxon>Saccharomycetales</taxon>
        <taxon>Saccharomycetaceae</taxon>
        <taxon>Saccharomyces</taxon>
    </lineage>
</organism>
<evidence type="ECO:0000256" key="4">
    <source>
        <dbReference type="SAM" id="MobiDB-lite"/>
    </source>
</evidence>
<dbReference type="PANTHER" id="PTHR13964:SF27">
    <property type="entry name" value="HAT-TRICK, ISOFORM D"/>
    <property type="match status" value="1"/>
</dbReference>